<name>A0A7J8UBW1_9ROSI</name>
<reference evidence="1 2" key="1">
    <citation type="journal article" date="2019" name="Genome Biol. Evol.">
        <title>Insights into the evolution of the New World diploid cottons (Gossypium, subgenus Houzingenia) based on genome sequencing.</title>
        <authorList>
            <person name="Grover C.E."/>
            <person name="Arick M.A. 2nd"/>
            <person name="Thrash A."/>
            <person name="Conover J.L."/>
            <person name="Sanders W.S."/>
            <person name="Peterson D.G."/>
            <person name="Frelichowski J.E."/>
            <person name="Scheffler J.A."/>
            <person name="Scheffler B.E."/>
            <person name="Wendel J.F."/>
        </authorList>
    </citation>
    <scope>NUCLEOTIDE SEQUENCE [LARGE SCALE GENOMIC DNA]</scope>
    <source>
        <strain evidence="1">57</strain>
        <tissue evidence="1">Leaf</tissue>
    </source>
</reference>
<dbReference type="EMBL" id="JABFAB010000005">
    <property type="protein sequence ID" value="MBA0647925.1"/>
    <property type="molecule type" value="Genomic_DNA"/>
</dbReference>
<dbReference type="AlphaFoldDB" id="A0A7J8UBW1"/>
<comment type="caution">
    <text evidence="1">The sequence shown here is derived from an EMBL/GenBank/DDBJ whole genome shotgun (WGS) entry which is preliminary data.</text>
</comment>
<accession>A0A7J8UBW1</accession>
<keyword evidence="2" id="KW-1185">Reference proteome</keyword>
<evidence type="ECO:0000313" key="1">
    <source>
        <dbReference type="EMBL" id="MBA0647925.1"/>
    </source>
</evidence>
<proteinExistence type="predicted"/>
<dbReference type="Proteomes" id="UP000593573">
    <property type="component" value="Unassembled WGS sequence"/>
</dbReference>
<gene>
    <name evidence="1" type="ORF">Goklo_015731</name>
</gene>
<evidence type="ECO:0000313" key="2">
    <source>
        <dbReference type="Proteomes" id="UP000593573"/>
    </source>
</evidence>
<sequence>MLSSHTRLVPAVIATSLQAFSSTVTPVSYPTNRSWVTSKSSTYLPMVSCARFLIQAMIVTTHHTGIGYFTTSDFLNFQ</sequence>
<organism evidence="1 2">
    <name type="scientific">Gossypium klotzschianum</name>
    <dbReference type="NCBI Taxonomy" id="34286"/>
    <lineage>
        <taxon>Eukaryota</taxon>
        <taxon>Viridiplantae</taxon>
        <taxon>Streptophyta</taxon>
        <taxon>Embryophyta</taxon>
        <taxon>Tracheophyta</taxon>
        <taxon>Spermatophyta</taxon>
        <taxon>Magnoliopsida</taxon>
        <taxon>eudicotyledons</taxon>
        <taxon>Gunneridae</taxon>
        <taxon>Pentapetalae</taxon>
        <taxon>rosids</taxon>
        <taxon>malvids</taxon>
        <taxon>Malvales</taxon>
        <taxon>Malvaceae</taxon>
        <taxon>Malvoideae</taxon>
        <taxon>Gossypium</taxon>
    </lineage>
</organism>
<protein>
    <submittedName>
        <fullName evidence="1">Uncharacterized protein</fullName>
    </submittedName>
</protein>